<gene>
    <name evidence="2" type="ORF">ENQ76_04365</name>
</gene>
<evidence type="ECO:0000259" key="1">
    <source>
        <dbReference type="Pfam" id="PF06439"/>
    </source>
</evidence>
<protein>
    <submittedName>
        <fullName evidence="2">DUF1080 domain-containing protein</fullName>
    </submittedName>
</protein>
<feature type="domain" description="3-keto-alpha-glucoside-1,2-lyase/3-keto-2-hydroxy-glucal hydratase" evidence="1">
    <location>
        <begin position="33"/>
        <end position="181"/>
    </location>
</feature>
<reference evidence="2" key="1">
    <citation type="journal article" date="2020" name="mSystems">
        <title>Genome- and Community-Level Interaction Insights into Carbon Utilization and Element Cycling Functions of Hydrothermarchaeota in Hydrothermal Sediment.</title>
        <authorList>
            <person name="Zhou Z."/>
            <person name="Liu Y."/>
            <person name="Xu W."/>
            <person name="Pan J."/>
            <person name="Luo Z.H."/>
            <person name="Li M."/>
        </authorList>
    </citation>
    <scope>NUCLEOTIDE SEQUENCE [LARGE SCALE GENOMIC DNA]</scope>
    <source>
        <strain evidence="2">SpSt-339</strain>
    </source>
</reference>
<name>A0A7C2NTQ9_9PLAN</name>
<sequence>MNRWIVLFAAGWALGFGSLTGHCDPPPQANAPQWRPLWDGKTLKNWTVTEYGGEGEVTVQDDQIVMAQGSEITGIHWTGAKLPTSNYELSLEARRIDGSDFFCGLVFPVKDKHCSFVVGGWGGGVVGLSAVDGLYAADNDTATYHTFKMKQWYRVRLRVTDDFILAWIDDERVVDLDLKGRAVSLHPAVELAKPLGVSCFSTVAGLRDIKLRELTAAERTTKPPAEAKKPAR</sequence>
<dbReference type="Gene3D" id="2.60.120.560">
    <property type="entry name" value="Exo-inulinase, domain 1"/>
    <property type="match status" value="1"/>
</dbReference>
<dbReference type="GO" id="GO:0016787">
    <property type="term" value="F:hydrolase activity"/>
    <property type="evidence" value="ECO:0007669"/>
    <property type="project" value="InterPro"/>
</dbReference>
<dbReference type="EMBL" id="DSOK01000131">
    <property type="protein sequence ID" value="HEN14688.1"/>
    <property type="molecule type" value="Genomic_DNA"/>
</dbReference>
<dbReference type="Pfam" id="PF06439">
    <property type="entry name" value="3keto-disac_hyd"/>
    <property type="match status" value="1"/>
</dbReference>
<accession>A0A7C2NTQ9</accession>
<comment type="caution">
    <text evidence="2">The sequence shown here is derived from an EMBL/GenBank/DDBJ whole genome shotgun (WGS) entry which is preliminary data.</text>
</comment>
<evidence type="ECO:0000313" key="2">
    <source>
        <dbReference type="EMBL" id="HEN14688.1"/>
    </source>
</evidence>
<organism evidence="2">
    <name type="scientific">Schlesneria paludicola</name>
    <dbReference type="NCBI Taxonomy" id="360056"/>
    <lineage>
        <taxon>Bacteria</taxon>
        <taxon>Pseudomonadati</taxon>
        <taxon>Planctomycetota</taxon>
        <taxon>Planctomycetia</taxon>
        <taxon>Planctomycetales</taxon>
        <taxon>Planctomycetaceae</taxon>
        <taxon>Schlesneria</taxon>
    </lineage>
</organism>
<dbReference type="InterPro" id="IPR010496">
    <property type="entry name" value="AL/BT2_dom"/>
</dbReference>
<dbReference type="AlphaFoldDB" id="A0A7C2NTQ9"/>
<proteinExistence type="predicted"/>